<dbReference type="Pfam" id="PF00656">
    <property type="entry name" value="Peptidase_C14"/>
    <property type="match status" value="1"/>
</dbReference>
<comment type="similarity">
    <text evidence="1">Belongs to the peptidase C14B family.</text>
</comment>
<dbReference type="GO" id="GO:0006915">
    <property type="term" value="P:apoptotic process"/>
    <property type="evidence" value="ECO:0007669"/>
    <property type="project" value="UniProtKB-KW"/>
</dbReference>
<evidence type="ECO:0000313" key="6">
    <source>
        <dbReference type="Proteomes" id="UP000054166"/>
    </source>
</evidence>
<dbReference type="GO" id="GO:0005737">
    <property type="term" value="C:cytoplasm"/>
    <property type="evidence" value="ECO:0007669"/>
    <property type="project" value="TreeGrafter"/>
</dbReference>
<evidence type="ECO:0000256" key="3">
    <source>
        <dbReference type="ARBA" id="ARBA00022807"/>
    </source>
</evidence>
<protein>
    <recommendedName>
        <fullName evidence="4">Peptidase C14 caspase domain-containing protein</fullName>
    </recommendedName>
</protein>
<dbReference type="GO" id="GO:0004197">
    <property type="term" value="F:cysteine-type endopeptidase activity"/>
    <property type="evidence" value="ECO:0007669"/>
    <property type="project" value="InterPro"/>
</dbReference>
<keyword evidence="6" id="KW-1185">Reference proteome</keyword>
<reference evidence="5 6" key="1">
    <citation type="submission" date="2014-04" db="EMBL/GenBank/DDBJ databases">
        <authorList>
            <consortium name="DOE Joint Genome Institute"/>
            <person name="Kuo A."/>
            <person name="Tarkka M."/>
            <person name="Buscot F."/>
            <person name="Kohler A."/>
            <person name="Nagy L.G."/>
            <person name="Floudas D."/>
            <person name="Copeland A."/>
            <person name="Barry K.W."/>
            <person name="Cichocki N."/>
            <person name="Veneault-Fourrey C."/>
            <person name="LaButti K."/>
            <person name="Lindquist E.A."/>
            <person name="Lipzen A."/>
            <person name="Lundell T."/>
            <person name="Morin E."/>
            <person name="Murat C."/>
            <person name="Sun H."/>
            <person name="Tunlid A."/>
            <person name="Henrissat B."/>
            <person name="Grigoriev I.V."/>
            <person name="Hibbett D.S."/>
            <person name="Martin F."/>
            <person name="Nordberg H.P."/>
            <person name="Cantor M.N."/>
            <person name="Hua S.X."/>
        </authorList>
    </citation>
    <scope>NUCLEOTIDE SEQUENCE [LARGE SCALE GENOMIC DNA]</scope>
    <source>
        <strain evidence="5 6">F 1598</strain>
    </source>
</reference>
<organism evidence="5 6">
    <name type="scientific">Piloderma croceum (strain F 1598)</name>
    <dbReference type="NCBI Taxonomy" id="765440"/>
    <lineage>
        <taxon>Eukaryota</taxon>
        <taxon>Fungi</taxon>
        <taxon>Dikarya</taxon>
        <taxon>Basidiomycota</taxon>
        <taxon>Agaricomycotina</taxon>
        <taxon>Agaricomycetes</taxon>
        <taxon>Agaricomycetidae</taxon>
        <taxon>Atheliales</taxon>
        <taxon>Atheliaceae</taxon>
        <taxon>Piloderma</taxon>
    </lineage>
</organism>
<dbReference type="OrthoDB" id="3223806at2759"/>
<keyword evidence="3" id="KW-0645">Protease</keyword>
<dbReference type="InParanoid" id="A0A0C3ERF9"/>
<dbReference type="InterPro" id="IPR050452">
    <property type="entry name" value="Metacaspase"/>
</dbReference>
<keyword evidence="3" id="KW-0788">Thiol protease</keyword>
<name>A0A0C3ERF9_PILCF</name>
<accession>A0A0C3ERF9</accession>
<sequence length="671" mass="74445">MTSNETAVEKPCPSQIPQLFALIIGINTYKSSEVKTLKGAIADANEVQLYLERQLNVPRSQIYNLHDVEATRAAIIGAFCDLRNDSRIQNGDPILIYFAGHGGECDAPMGWAAGSSKIQMLVPYDFSTKINNCNVSGIPDRTVAALLDRLAKEKGDNITVIFDCCHSSSGTRKDRVHPARLSRAVDVPCNIPADIDQDIWHDWDSYRGMTTAPGFLQSGLTSHVLLAACGAEECAMEEMGRGVFTKALLEVLTTIGADKITYSDLLGRIHALPEQNPQCEGYNQNRLLFNSRAPSRGRVLYTLIRNNNKYIINAGAAHGITDGAEFVVYQDRDLQRTTFPLGTLVVLEARAFYATLDVPLGDTQFDLMQPGFALQTKTGTEEDLRIHTTTDEAIVGVFQAIVQEMQYTGSEFRRILLVEKDKAELDISLEDGCVVFKPLNTLVTQWGLTRIPFRVSAGIVEVNNIILASAHYFWHLRRTNTKQSLQNRVRIEFTRLKELDEFDDDFNPLITPDGPNLNINGTVDLIVDHNAMYGVKIVNDTDLALYPSLFFFDNSDLSIKSYYQPPTAGMFKVDPPIGPKGSLTIGYGSGGSSPFNYLLRDGQDVDVGFLKLFLSTAPVDFSNIPQRSPFCVDPRKGRLAQVKTISVWGTLLVTVVQRRWPDRSASEPLIF</sequence>
<dbReference type="PANTHER" id="PTHR48104">
    <property type="entry name" value="METACASPASE-4"/>
    <property type="match status" value="1"/>
</dbReference>
<keyword evidence="3" id="KW-0378">Hydrolase</keyword>
<reference evidence="6" key="2">
    <citation type="submission" date="2015-01" db="EMBL/GenBank/DDBJ databases">
        <title>Evolutionary Origins and Diversification of the Mycorrhizal Mutualists.</title>
        <authorList>
            <consortium name="DOE Joint Genome Institute"/>
            <consortium name="Mycorrhizal Genomics Consortium"/>
            <person name="Kohler A."/>
            <person name="Kuo A."/>
            <person name="Nagy L.G."/>
            <person name="Floudas D."/>
            <person name="Copeland A."/>
            <person name="Barry K.W."/>
            <person name="Cichocki N."/>
            <person name="Veneault-Fourrey C."/>
            <person name="LaButti K."/>
            <person name="Lindquist E.A."/>
            <person name="Lipzen A."/>
            <person name="Lundell T."/>
            <person name="Morin E."/>
            <person name="Murat C."/>
            <person name="Riley R."/>
            <person name="Ohm R."/>
            <person name="Sun H."/>
            <person name="Tunlid A."/>
            <person name="Henrissat B."/>
            <person name="Grigoriev I.V."/>
            <person name="Hibbett D.S."/>
            <person name="Martin F."/>
        </authorList>
    </citation>
    <scope>NUCLEOTIDE SEQUENCE [LARGE SCALE GENOMIC DNA]</scope>
    <source>
        <strain evidence="6">F 1598</strain>
    </source>
</reference>
<feature type="domain" description="Peptidase C14 caspase" evidence="4">
    <location>
        <begin position="20"/>
        <end position="270"/>
    </location>
</feature>
<dbReference type="Gene3D" id="3.40.50.1460">
    <property type="match status" value="1"/>
</dbReference>
<evidence type="ECO:0000256" key="2">
    <source>
        <dbReference type="ARBA" id="ARBA00022703"/>
    </source>
</evidence>
<dbReference type="HOGENOM" id="CLU_011935_1_0_1"/>
<dbReference type="InterPro" id="IPR029030">
    <property type="entry name" value="Caspase-like_dom_sf"/>
</dbReference>
<evidence type="ECO:0000259" key="4">
    <source>
        <dbReference type="Pfam" id="PF00656"/>
    </source>
</evidence>
<dbReference type="InterPro" id="IPR011600">
    <property type="entry name" value="Pept_C14_caspase"/>
</dbReference>
<dbReference type="PANTHER" id="PTHR48104:SF30">
    <property type="entry name" value="METACASPASE-1"/>
    <property type="match status" value="1"/>
</dbReference>
<dbReference type="SUPFAM" id="SSF52129">
    <property type="entry name" value="Caspase-like"/>
    <property type="match status" value="1"/>
</dbReference>
<proteinExistence type="inferred from homology"/>
<dbReference type="GO" id="GO:0006508">
    <property type="term" value="P:proteolysis"/>
    <property type="evidence" value="ECO:0007669"/>
    <property type="project" value="InterPro"/>
</dbReference>
<evidence type="ECO:0000256" key="1">
    <source>
        <dbReference type="ARBA" id="ARBA00009005"/>
    </source>
</evidence>
<dbReference type="AlphaFoldDB" id="A0A0C3ERF9"/>
<evidence type="ECO:0000313" key="5">
    <source>
        <dbReference type="EMBL" id="KIM75145.1"/>
    </source>
</evidence>
<keyword evidence="2" id="KW-0053">Apoptosis</keyword>
<gene>
    <name evidence="5" type="ORF">PILCRDRAFT_685847</name>
</gene>
<dbReference type="EMBL" id="KN833050">
    <property type="protein sequence ID" value="KIM75145.1"/>
    <property type="molecule type" value="Genomic_DNA"/>
</dbReference>
<dbReference type="Proteomes" id="UP000054166">
    <property type="component" value="Unassembled WGS sequence"/>
</dbReference>